<reference evidence="2" key="1">
    <citation type="journal article" date="2020" name="Fungal Divers.">
        <title>Resolving the Mortierellaceae phylogeny through synthesis of multi-gene phylogenetics and phylogenomics.</title>
        <authorList>
            <person name="Vandepol N."/>
            <person name="Liber J."/>
            <person name="Desiro A."/>
            <person name="Na H."/>
            <person name="Kennedy M."/>
            <person name="Barry K."/>
            <person name="Grigoriev I.V."/>
            <person name="Miller A.N."/>
            <person name="O'Donnell K."/>
            <person name="Stajich J.E."/>
            <person name="Bonito G."/>
        </authorList>
    </citation>
    <scope>NUCLEOTIDE SEQUENCE</scope>
    <source>
        <strain evidence="2">KOD948</strain>
    </source>
</reference>
<accession>A0A9P6PRE5</accession>
<gene>
    <name evidence="2" type="ORF">BG011_007830</name>
</gene>
<sequence length="938" mass="104030">MVLSSSVTNAAPSLDWADDTDDEIDFGAPVFSDDEDIAISVRESADTAVSTSSTSVGDYSTRGSSAVHDSGPRRHPAHHHAPYRESPSSSNNNNYGRAYNSNQQYGRSFEKENHWKSGGRRDRTDGASTPTGSNPRWGGSRDDSDPGSRSTRPVIPLPPKPAATLAANHSPQLSQSRSRSPSYRALSPHSGFDRARESTFNNNRSLSPHAASPLSDLSTRSFSPSRTYMDQVTNTKAHSRHRSKDSSQEGRWGKVPHEDKPYPTLHPSAASGSPKDDTVYFRRRNNQPSEPDPQKHHDRTNVKTMYHERLEVNNNWNRGPARNKESNERWGKAATTEPGLPYPERPSAKVHRHHNNSNSSSSSIDNNNSSKIKGHSRSRSRGQAELAPVAPSPSFEKTNPRGTRGKGKDQHKQKSKSQAVVTEDDKDSDAGAKVPWWEDATYGAKSNKKEDTVKEDTVKEDTVKKDTVKKDTVKKDTVKKDTVKEPKKVEPGTASRPTKTTKDIKEPSESASEAKEELPWWDPSKCKLAPKQNSVAQVSSQLADMDLQKTKGSEPSSLKPVDRGKTDADIMSRRKALGQQMPISGVEGLTLVSRGGDDSGSSHSLKTRSVQEQVFAEIRAMIATYEERYGAENVDPIPARTRQADVMDRIMESFRKLREGLFASEARDSFAVHGEQKKLKDAMTTTRKRLYEQSILCSLRAGNIPELTKALHHLVKELHPAVYKMQWTTDPSVLTGMPLERQRFLALYILHHIAKPVRTSASSSSRTQDPLTQTIIYPKTEADQLVLSLLHLYEVRGSISSGLHLGPDLIFALAYWKSLREGNWVQRERLLNPSKDHETGKGTLPWEQRLMVHFSMGDALGSARAISVATMSKAYYSLPVSVMAHAVGLAPLDKTVSRSCTESEETDQWVKDLQSSFGLAPTVVVRENQLMFKAKTRG</sequence>
<protein>
    <submittedName>
        <fullName evidence="2">Uncharacterized protein</fullName>
    </submittedName>
</protein>
<feature type="compositionally biased region" description="Polar residues" evidence="1">
    <location>
        <begin position="531"/>
        <end position="542"/>
    </location>
</feature>
<name>A0A9P6PRE5_9FUNG</name>
<feature type="compositionally biased region" description="Low complexity" evidence="1">
    <location>
        <begin position="46"/>
        <end position="56"/>
    </location>
</feature>
<feature type="region of interest" description="Disordered" evidence="1">
    <location>
        <begin position="1"/>
        <end position="566"/>
    </location>
</feature>
<feature type="compositionally biased region" description="Polar residues" evidence="1">
    <location>
        <begin position="215"/>
        <end position="236"/>
    </location>
</feature>
<feature type="compositionally biased region" description="Acidic residues" evidence="1">
    <location>
        <begin position="16"/>
        <end position="25"/>
    </location>
</feature>
<evidence type="ECO:0000313" key="3">
    <source>
        <dbReference type="Proteomes" id="UP000726737"/>
    </source>
</evidence>
<feature type="compositionally biased region" description="Basic and acidic residues" evidence="1">
    <location>
        <begin position="500"/>
        <end position="518"/>
    </location>
</feature>
<feature type="compositionally biased region" description="Basic and acidic residues" evidence="1">
    <location>
        <begin position="108"/>
        <end position="125"/>
    </location>
</feature>
<feature type="compositionally biased region" description="Basic and acidic residues" evidence="1">
    <location>
        <begin position="292"/>
        <end position="311"/>
    </location>
</feature>
<dbReference type="EMBL" id="JAAAJA010000619">
    <property type="protein sequence ID" value="KAG0251105.1"/>
    <property type="molecule type" value="Genomic_DNA"/>
</dbReference>
<evidence type="ECO:0000256" key="1">
    <source>
        <dbReference type="SAM" id="MobiDB-lite"/>
    </source>
</evidence>
<evidence type="ECO:0000313" key="2">
    <source>
        <dbReference type="EMBL" id="KAG0251105.1"/>
    </source>
</evidence>
<proteinExistence type="predicted"/>
<dbReference type="AlphaFoldDB" id="A0A9P6PRE5"/>
<dbReference type="Proteomes" id="UP000726737">
    <property type="component" value="Unassembled WGS sequence"/>
</dbReference>
<dbReference type="PANTHER" id="PTHR39398">
    <property type="entry name" value="YALI0F14311P"/>
    <property type="match status" value="1"/>
</dbReference>
<feature type="compositionally biased region" description="Basic and acidic residues" evidence="1">
    <location>
        <begin position="447"/>
        <end position="490"/>
    </location>
</feature>
<feature type="compositionally biased region" description="Low complexity" evidence="1">
    <location>
        <begin position="162"/>
        <end position="182"/>
    </location>
</feature>
<comment type="caution">
    <text evidence="2">The sequence shown here is derived from an EMBL/GenBank/DDBJ whole genome shotgun (WGS) entry which is preliminary data.</text>
</comment>
<organism evidence="2 3">
    <name type="scientific">Mortierella polycephala</name>
    <dbReference type="NCBI Taxonomy" id="41804"/>
    <lineage>
        <taxon>Eukaryota</taxon>
        <taxon>Fungi</taxon>
        <taxon>Fungi incertae sedis</taxon>
        <taxon>Mucoromycota</taxon>
        <taxon>Mortierellomycotina</taxon>
        <taxon>Mortierellomycetes</taxon>
        <taxon>Mortierellales</taxon>
        <taxon>Mortierellaceae</taxon>
        <taxon>Mortierella</taxon>
    </lineage>
</organism>
<feature type="compositionally biased region" description="Polar residues" evidence="1">
    <location>
        <begin position="1"/>
        <end position="11"/>
    </location>
</feature>
<feature type="compositionally biased region" description="Low complexity" evidence="1">
    <location>
        <begin position="88"/>
        <end position="102"/>
    </location>
</feature>
<dbReference type="PANTHER" id="PTHR39398:SF1">
    <property type="entry name" value="CSN8_PSMD8_EIF3K DOMAIN-CONTAINING PROTEIN"/>
    <property type="match status" value="1"/>
</dbReference>
<feature type="compositionally biased region" description="Basic and acidic residues" evidence="1">
    <location>
        <begin position="244"/>
        <end position="261"/>
    </location>
</feature>
<feature type="compositionally biased region" description="Basic and acidic residues" evidence="1">
    <location>
        <begin position="322"/>
        <end position="331"/>
    </location>
</feature>
<dbReference type="OrthoDB" id="2100128at2759"/>
<keyword evidence="3" id="KW-1185">Reference proteome</keyword>
<feature type="compositionally biased region" description="Low complexity" evidence="1">
    <location>
        <begin position="356"/>
        <end position="370"/>
    </location>
</feature>